<feature type="compositionally biased region" description="Basic and acidic residues" evidence="1">
    <location>
        <begin position="101"/>
        <end position="115"/>
    </location>
</feature>
<feature type="compositionally biased region" description="Basic and acidic residues" evidence="1">
    <location>
        <begin position="178"/>
        <end position="187"/>
    </location>
</feature>
<dbReference type="EMBL" id="LGRX02008060">
    <property type="protein sequence ID" value="KAK3273980.1"/>
    <property type="molecule type" value="Genomic_DNA"/>
</dbReference>
<sequence length="323" mass="35646">MVALKWVTRQNRACVALTCQDETAGAPGDESGEEDDDVDAIRIEQSVGTEKGDSVQDMHTQASGQREGNRAEKKEKVKKRETKSGGKKKRKRDQAVATTFSDEKLRDKTRAHLGDDAEAEVDAEPAPVDLSPEAAVPIEHCAAVPKRPKTSEEKKEKAKKRETKKKRKRDQAVATTVSDEKPRDETRAQLGDDAEAEVDAEPAPVDLSPEAAVTIEHCAAVPKTPEEKDKKRTKKDKRKLKEEKERIKEEKRQQKRKKEQCRREAAAEEEAEHAEAFDGEATRGEVRPLLLAVRWGESSPPGAMSELQCGGCGAMSELQCGGC</sequence>
<gene>
    <name evidence="2" type="ORF">CYMTET_17815</name>
</gene>
<dbReference type="AlphaFoldDB" id="A0AAE0L6W9"/>
<evidence type="ECO:0000313" key="2">
    <source>
        <dbReference type="EMBL" id="KAK3273980.1"/>
    </source>
</evidence>
<comment type="caution">
    <text evidence="2">The sequence shown here is derived from an EMBL/GenBank/DDBJ whole genome shotgun (WGS) entry which is preliminary data.</text>
</comment>
<organism evidence="2 3">
    <name type="scientific">Cymbomonas tetramitiformis</name>
    <dbReference type="NCBI Taxonomy" id="36881"/>
    <lineage>
        <taxon>Eukaryota</taxon>
        <taxon>Viridiplantae</taxon>
        <taxon>Chlorophyta</taxon>
        <taxon>Pyramimonadophyceae</taxon>
        <taxon>Pyramimonadales</taxon>
        <taxon>Pyramimonadaceae</taxon>
        <taxon>Cymbomonas</taxon>
    </lineage>
</organism>
<protein>
    <submittedName>
        <fullName evidence="2">Uncharacterized protein</fullName>
    </submittedName>
</protein>
<dbReference type="Proteomes" id="UP001190700">
    <property type="component" value="Unassembled WGS sequence"/>
</dbReference>
<evidence type="ECO:0000256" key="1">
    <source>
        <dbReference type="SAM" id="MobiDB-lite"/>
    </source>
</evidence>
<feature type="compositionally biased region" description="Basic and acidic residues" evidence="1">
    <location>
        <begin position="239"/>
        <end position="252"/>
    </location>
</feature>
<accession>A0AAE0L6W9</accession>
<feature type="region of interest" description="Disordered" evidence="1">
    <location>
        <begin position="20"/>
        <end position="283"/>
    </location>
</feature>
<keyword evidence="3" id="KW-1185">Reference proteome</keyword>
<feature type="compositionally biased region" description="Basic and acidic residues" evidence="1">
    <location>
        <begin position="273"/>
        <end position="283"/>
    </location>
</feature>
<feature type="non-terminal residue" evidence="2">
    <location>
        <position position="323"/>
    </location>
</feature>
<evidence type="ECO:0000313" key="3">
    <source>
        <dbReference type="Proteomes" id="UP001190700"/>
    </source>
</evidence>
<reference evidence="2 3" key="1">
    <citation type="journal article" date="2015" name="Genome Biol. Evol.">
        <title>Comparative Genomics of a Bacterivorous Green Alga Reveals Evolutionary Causalities and Consequences of Phago-Mixotrophic Mode of Nutrition.</title>
        <authorList>
            <person name="Burns J.A."/>
            <person name="Paasch A."/>
            <person name="Narechania A."/>
            <person name="Kim E."/>
        </authorList>
    </citation>
    <scope>NUCLEOTIDE SEQUENCE [LARGE SCALE GENOMIC DNA]</scope>
    <source>
        <strain evidence="2 3">PLY_AMNH</strain>
    </source>
</reference>
<feature type="compositionally biased region" description="Polar residues" evidence="1">
    <location>
        <begin position="57"/>
        <end position="66"/>
    </location>
</feature>
<proteinExistence type="predicted"/>
<feature type="compositionally biased region" description="Basic residues" evidence="1">
    <location>
        <begin position="157"/>
        <end position="169"/>
    </location>
</feature>
<feature type="compositionally biased region" description="Basic residues" evidence="1">
    <location>
        <begin position="76"/>
        <end position="92"/>
    </location>
</feature>
<name>A0AAE0L6W9_9CHLO</name>